<dbReference type="RefSeq" id="WP_003658141.1">
    <property type="nucleotide sequence ID" value="NZ_CP160099.1"/>
</dbReference>
<comment type="caution">
    <text evidence="1">The sequence shown here is derived from an EMBL/GenBank/DDBJ whole genome shotgun (WGS) entry which is preliminary data.</text>
</comment>
<dbReference type="SUPFAM" id="SSF47598">
    <property type="entry name" value="Ribbon-helix-helix"/>
    <property type="match status" value="1"/>
</dbReference>
<sequence>MSYINSTELLQNQDTWKRSQVRLPNSLHQVVVQYANNQNMSLNTAIIHLLDIGLTSETQRVEGFRELKRLLNEANAKIQALENQEN</sequence>
<proteinExistence type="predicted"/>
<organism evidence="1 2">
    <name type="scientific">Moraxella catarrhalis</name>
    <name type="common">Branhamella catarrhalis</name>
    <dbReference type="NCBI Taxonomy" id="480"/>
    <lineage>
        <taxon>Bacteria</taxon>
        <taxon>Pseudomonadati</taxon>
        <taxon>Pseudomonadota</taxon>
        <taxon>Gammaproteobacteria</taxon>
        <taxon>Moraxellales</taxon>
        <taxon>Moraxellaceae</taxon>
        <taxon>Moraxella</taxon>
    </lineage>
</organism>
<dbReference type="EMBL" id="RYER01000003">
    <property type="protein sequence ID" value="RUO17740.1"/>
    <property type="molecule type" value="Genomic_DNA"/>
</dbReference>
<dbReference type="Proteomes" id="UP000268436">
    <property type="component" value="Unassembled WGS sequence"/>
</dbReference>
<accession>A0ABY0BN03</accession>
<reference evidence="1 2" key="1">
    <citation type="submission" date="2018-12" db="EMBL/GenBank/DDBJ databases">
        <title>Persistence of Moraxella catarrhalis in Chronic Obstructive Pulmonary Disease and Regulation of the Hag/MID Adhesin.</title>
        <authorList>
            <person name="Murphy T."/>
            <person name="Zhao X."/>
            <person name="Vyas G."/>
            <person name="Aluvathingal J."/>
            <person name="Nadendla S."/>
            <person name="Tallon L."/>
            <person name="Tettelin H."/>
        </authorList>
    </citation>
    <scope>NUCLEOTIDE SEQUENCE [LARGE SCALE GENOMIC DNA]</scope>
    <source>
        <strain evidence="1 2">173P27B1</strain>
    </source>
</reference>
<evidence type="ECO:0008006" key="3">
    <source>
        <dbReference type="Google" id="ProtNLM"/>
    </source>
</evidence>
<evidence type="ECO:0000313" key="1">
    <source>
        <dbReference type="EMBL" id="RUO17740.1"/>
    </source>
</evidence>
<keyword evidence="2" id="KW-1185">Reference proteome</keyword>
<name>A0ABY0BN03_MORCA</name>
<dbReference type="InterPro" id="IPR013321">
    <property type="entry name" value="Arc_rbn_hlx_hlx"/>
</dbReference>
<evidence type="ECO:0000313" key="2">
    <source>
        <dbReference type="Proteomes" id="UP000268436"/>
    </source>
</evidence>
<dbReference type="InterPro" id="IPR010985">
    <property type="entry name" value="Ribbon_hlx_hlx"/>
</dbReference>
<protein>
    <recommendedName>
        <fullName evidence="3">Arc family DNA-binding protein</fullName>
    </recommendedName>
</protein>
<gene>
    <name evidence="1" type="ORF">EJK54_1256</name>
</gene>
<dbReference type="Gene3D" id="1.10.1220.10">
    <property type="entry name" value="Met repressor-like"/>
    <property type="match status" value="1"/>
</dbReference>